<keyword evidence="3" id="KW-1185">Reference proteome</keyword>
<dbReference type="Proteomes" id="UP001497453">
    <property type="component" value="Chromosome 3"/>
</dbReference>
<gene>
    <name evidence="2" type="ORF">GFSPODELE1_LOCUS4795</name>
</gene>
<sequence length="167" mass="17972">MAHHPAAFSSKFELVVPANRRPPPSALRLVSGPLPARNQPKHSLPSLPRPAFYPKAHVTFEGPKPRRRVSSGFGIDALPLVEEPTPPTQYSIPPLVIPGSMFAERGGDSGNSSPTSEGSVHSRPPSPRTDRVIRGPWDHSSAIKVQIDVESLLAPPRPAAINVSLLR</sequence>
<evidence type="ECO:0000256" key="1">
    <source>
        <dbReference type="SAM" id="MobiDB-lite"/>
    </source>
</evidence>
<protein>
    <submittedName>
        <fullName evidence="2">Uncharacterized protein</fullName>
    </submittedName>
</protein>
<feature type="region of interest" description="Disordered" evidence="1">
    <location>
        <begin position="1"/>
        <end position="51"/>
    </location>
</feature>
<name>A0ABP1DBA5_9APHY</name>
<dbReference type="EMBL" id="OZ037946">
    <property type="protein sequence ID" value="CAL1703974.1"/>
    <property type="molecule type" value="Genomic_DNA"/>
</dbReference>
<feature type="region of interest" description="Disordered" evidence="1">
    <location>
        <begin position="80"/>
        <end position="137"/>
    </location>
</feature>
<organism evidence="2 3">
    <name type="scientific">Somion occarium</name>
    <dbReference type="NCBI Taxonomy" id="3059160"/>
    <lineage>
        <taxon>Eukaryota</taxon>
        <taxon>Fungi</taxon>
        <taxon>Dikarya</taxon>
        <taxon>Basidiomycota</taxon>
        <taxon>Agaricomycotina</taxon>
        <taxon>Agaricomycetes</taxon>
        <taxon>Polyporales</taxon>
        <taxon>Cerrenaceae</taxon>
        <taxon>Somion</taxon>
    </lineage>
</organism>
<feature type="compositionally biased region" description="Basic and acidic residues" evidence="1">
    <location>
        <begin position="128"/>
        <end position="137"/>
    </location>
</feature>
<accession>A0ABP1DBA5</accession>
<evidence type="ECO:0000313" key="2">
    <source>
        <dbReference type="EMBL" id="CAL1703974.1"/>
    </source>
</evidence>
<feature type="compositionally biased region" description="Polar residues" evidence="1">
    <location>
        <begin position="110"/>
        <end position="119"/>
    </location>
</feature>
<reference evidence="3" key="1">
    <citation type="submission" date="2024-04" db="EMBL/GenBank/DDBJ databases">
        <authorList>
            <person name="Shaw F."/>
            <person name="Minotto A."/>
        </authorList>
    </citation>
    <scope>NUCLEOTIDE SEQUENCE [LARGE SCALE GENOMIC DNA]</scope>
</reference>
<proteinExistence type="predicted"/>
<evidence type="ECO:0000313" key="3">
    <source>
        <dbReference type="Proteomes" id="UP001497453"/>
    </source>
</evidence>